<evidence type="ECO:0000313" key="1">
    <source>
        <dbReference type="EMBL" id="TXG78099.1"/>
    </source>
</evidence>
<proteinExistence type="predicted"/>
<accession>A0A5C7J9F9</accession>
<feature type="non-terminal residue" evidence="1">
    <location>
        <position position="218"/>
    </location>
</feature>
<gene>
    <name evidence="1" type="ORF">E6Q11_01715</name>
</gene>
<organism evidence="1 2">
    <name type="scientific">Candidatus Dojkabacteria bacterium</name>
    <dbReference type="NCBI Taxonomy" id="2099670"/>
    <lineage>
        <taxon>Bacteria</taxon>
        <taxon>Candidatus Dojkabacteria</taxon>
    </lineage>
</organism>
<reference evidence="1 2" key="1">
    <citation type="submission" date="2018-09" db="EMBL/GenBank/DDBJ databases">
        <title>Metagenome Assembled Genomes from an Advanced Water Purification Facility.</title>
        <authorList>
            <person name="Stamps B.W."/>
            <person name="Spear J.R."/>
        </authorList>
    </citation>
    <scope>NUCLEOTIDE SEQUENCE [LARGE SCALE GENOMIC DNA]</scope>
    <source>
        <strain evidence="1">Bin_63_2</strain>
    </source>
</reference>
<name>A0A5C7J9F9_9BACT</name>
<dbReference type="AlphaFoldDB" id="A0A5C7J9F9"/>
<evidence type="ECO:0000313" key="2">
    <source>
        <dbReference type="Proteomes" id="UP000321026"/>
    </source>
</evidence>
<protein>
    <submittedName>
        <fullName evidence="1">Uncharacterized protein</fullName>
    </submittedName>
</protein>
<sequence>MKFKNILLSLVLIPNLIFPAHVSERKIYATDITNKPGTTVLRMPTTLPTANKIAVFNSDSQITSGTLSESSLGVAGSDTQVQFNDGGSPGADSNFVWNKNNDALGVQVTPLNPLHVAAISGTTINNVTVGSVSQTAEVAAPSVTGSATAIAEFSAPANVSANRNTSGSGYSASGQTIDYQIYGLIYNGSAYYKSSNFGTVSFTDTLNDASSFSVNVSW</sequence>
<comment type="caution">
    <text evidence="1">The sequence shown here is derived from an EMBL/GenBank/DDBJ whole genome shotgun (WGS) entry which is preliminary data.</text>
</comment>
<dbReference type="EMBL" id="SSDS01000027">
    <property type="protein sequence ID" value="TXG78099.1"/>
    <property type="molecule type" value="Genomic_DNA"/>
</dbReference>
<dbReference type="Proteomes" id="UP000321026">
    <property type="component" value="Unassembled WGS sequence"/>
</dbReference>